<reference evidence="4 5" key="1">
    <citation type="journal article" date="2021" name="Nat. Commun.">
        <title>Genetic determinants of endophytism in the Arabidopsis root mycobiome.</title>
        <authorList>
            <person name="Mesny F."/>
            <person name="Miyauchi S."/>
            <person name="Thiergart T."/>
            <person name="Pickel B."/>
            <person name="Atanasova L."/>
            <person name="Karlsson M."/>
            <person name="Huettel B."/>
            <person name="Barry K.W."/>
            <person name="Haridas S."/>
            <person name="Chen C."/>
            <person name="Bauer D."/>
            <person name="Andreopoulos W."/>
            <person name="Pangilinan J."/>
            <person name="LaButti K."/>
            <person name="Riley R."/>
            <person name="Lipzen A."/>
            <person name="Clum A."/>
            <person name="Drula E."/>
            <person name="Henrissat B."/>
            <person name="Kohler A."/>
            <person name="Grigoriev I.V."/>
            <person name="Martin F.M."/>
            <person name="Hacquard S."/>
        </authorList>
    </citation>
    <scope>NUCLEOTIDE SEQUENCE [LARGE SCALE GENOMIC DNA]</scope>
    <source>
        <strain evidence="4 5">MPI-CAGE-CH-0241</strain>
    </source>
</reference>
<dbReference type="SUPFAM" id="SSF57701">
    <property type="entry name" value="Zn2/Cys6 DNA-binding domain"/>
    <property type="match status" value="1"/>
</dbReference>
<dbReference type="Proteomes" id="UP000777438">
    <property type="component" value="Unassembled WGS sequence"/>
</dbReference>
<dbReference type="OrthoDB" id="5062282at2759"/>
<dbReference type="Gene3D" id="4.10.240.10">
    <property type="entry name" value="Zn(2)-C6 fungal-type DNA-binding domain"/>
    <property type="match status" value="1"/>
</dbReference>
<dbReference type="GO" id="GO:0008270">
    <property type="term" value="F:zinc ion binding"/>
    <property type="evidence" value="ECO:0007669"/>
    <property type="project" value="InterPro"/>
</dbReference>
<proteinExistence type="predicted"/>
<feature type="region of interest" description="Disordered" evidence="2">
    <location>
        <begin position="1"/>
        <end position="31"/>
    </location>
</feature>
<evidence type="ECO:0000313" key="4">
    <source>
        <dbReference type="EMBL" id="KAH6869427.1"/>
    </source>
</evidence>
<feature type="compositionally biased region" description="Basic residues" evidence="2">
    <location>
        <begin position="77"/>
        <end position="87"/>
    </location>
</feature>
<dbReference type="InterPro" id="IPR001138">
    <property type="entry name" value="Zn2Cys6_DnaBD"/>
</dbReference>
<dbReference type="PANTHER" id="PTHR31644:SF2">
    <property type="entry name" value="TRANSCRIPTIONAL ACTIVATOR ARO80-RELATED"/>
    <property type="match status" value="1"/>
</dbReference>
<evidence type="ECO:0000259" key="3">
    <source>
        <dbReference type="PROSITE" id="PS50048"/>
    </source>
</evidence>
<dbReference type="InterPro" id="IPR052780">
    <property type="entry name" value="AAA_Catabolism_Regulators"/>
</dbReference>
<gene>
    <name evidence="4" type="ORF">B0T10DRAFT_533876</name>
</gene>
<dbReference type="GO" id="GO:0000981">
    <property type="term" value="F:DNA-binding transcription factor activity, RNA polymerase II-specific"/>
    <property type="evidence" value="ECO:0007669"/>
    <property type="project" value="InterPro"/>
</dbReference>
<dbReference type="AlphaFoldDB" id="A0A9P8VPY4"/>
<dbReference type="SMART" id="SM00066">
    <property type="entry name" value="GAL4"/>
    <property type="match status" value="1"/>
</dbReference>
<protein>
    <recommendedName>
        <fullName evidence="3">Zn(2)-C6 fungal-type domain-containing protein</fullName>
    </recommendedName>
</protein>
<evidence type="ECO:0000256" key="2">
    <source>
        <dbReference type="SAM" id="MobiDB-lite"/>
    </source>
</evidence>
<comment type="caution">
    <text evidence="4">The sequence shown here is derived from an EMBL/GenBank/DDBJ whole genome shotgun (WGS) entry which is preliminary data.</text>
</comment>
<dbReference type="CDD" id="cd12148">
    <property type="entry name" value="fungal_TF_MHR"/>
    <property type="match status" value="1"/>
</dbReference>
<organism evidence="4 5">
    <name type="scientific">Thelonectria olida</name>
    <dbReference type="NCBI Taxonomy" id="1576542"/>
    <lineage>
        <taxon>Eukaryota</taxon>
        <taxon>Fungi</taxon>
        <taxon>Dikarya</taxon>
        <taxon>Ascomycota</taxon>
        <taxon>Pezizomycotina</taxon>
        <taxon>Sordariomycetes</taxon>
        <taxon>Hypocreomycetidae</taxon>
        <taxon>Hypocreales</taxon>
        <taxon>Nectriaceae</taxon>
        <taxon>Thelonectria</taxon>
    </lineage>
</organism>
<dbReference type="GO" id="GO:0009074">
    <property type="term" value="P:aromatic amino acid family catabolic process"/>
    <property type="evidence" value="ECO:0007669"/>
    <property type="project" value="TreeGrafter"/>
</dbReference>
<keyword evidence="1" id="KW-0539">Nucleus</keyword>
<dbReference type="PROSITE" id="PS50048">
    <property type="entry name" value="ZN2_CY6_FUNGAL_2"/>
    <property type="match status" value="1"/>
</dbReference>
<dbReference type="CDD" id="cd00067">
    <property type="entry name" value="GAL4"/>
    <property type="match status" value="1"/>
</dbReference>
<dbReference type="GO" id="GO:0045944">
    <property type="term" value="P:positive regulation of transcription by RNA polymerase II"/>
    <property type="evidence" value="ECO:0007669"/>
    <property type="project" value="TreeGrafter"/>
</dbReference>
<feature type="region of interest" description="Disordered" evidence="2">
    <location>
        <begin position="132"/>
        <end position="151"/>
    </location>
</feature>
<dbReference type="PANTHER" id="PTHR31644">
    <property type="entry name" value="TRANSCRIPTIONAL ACTIVATOR ARO80-RELATED"/>
    <property type="match status" value="1"/>
</dbReference>
<sequence>MSAASSSLDPPIQGLSPEVTGPATHSRSYKACSACRSRKVRCVVEGRSAGADCRQCQKDRTQCTFETKKRSYDTSSRVRKSQQKRTRTVLPPPSASPDNPIEPQEDFGVRSSADALLFLSDVAVRQQDTVSPTGLDHITRPDDSHPQAGYRTQSDSAICSAPGVQDAQSLLDSSASPWSSNHVQNQVSAFHCRLFWDNIVLPHEALAYVFFFFEKLYPFFPFVPDMYYLCATSSEPDLQVMRTLFEDDEILLASIITVSSRYYHLPAHAIGGYERSCDIHSRCWDWTRTHISRVVFEGSRPKALLSIVESLLMLAEWMPKPIHALVEQTDQRQHGSASQETQSRRFIGEHILQPAFRTDHVSWSYVGNAFLLLRSLPPDKRNCHVLKTTNRYLVILFSCLIMSQSLARRLARPPLMSFDDVDMTEISHAFGERNQRLARGGMDPQVTRELSLGTSDKFHEAFVELMRLLARAQEVLHSPTADSIIEARRQTRIGSPQLIALLQHFDNLNQSWKTRYTELFDSNHHFEYLRLYEFSPSLGACVRDGRDGVANLSSRPPSTQQRADWEFSPESPAYYLEQAIEAAEALLRLLLNFHFPATQRTLRYASSRHYMKIVLRSGIPSSDYQTILVSTLKETVLTLESCSIDVAHPAFRYSILLRGLMAETQRRQESLTPSPLSLTIGPRDCYRYPVLVAHHRNPNATVVA</sequence>
<name>A0A9P8VPY4_9HYPO</name>
<dbReference type="EMBL" id="JAGPYM010000072">
    <property type="protein sequence ID" value="KAH6869427.1"/>
    <property type="molecule type" value="Genomic_DNA"/>
</dbReference>
<dbReference type="InterPro" id="IPR036864">
    <property type="entry name" value="Zn2-C6_fun-type_DNA-bd_sf"/>
</dbReference>
<dbReference type="PROSITE" id="PS00463">
    <property type="entry name" value="ZN2_CY6_FUNGAL_1"/>
    <property type="match status" value="1"/>
</dbReference>
<evidence type="ECO:0000256" key="1">
    <source>
        <dbReference type="ARBA" id="ARBA00023242"/>
    </source>
</evidence>
<feature type="region of interest" description="Disordered" evidence="2">
    <location>
        <begin position="67"/>
        <end position="106"/>
    </location>
</feature>
<dbReference type="GO" id="GO:0005634">
    <property type="term" value="C:nucleus"/>
    <property type="evidence" value="ECO:0007669"/>
    <property type="project" value="TreeGrafter"/>
</dbReference>
<evidence type="ECO:0000313" key="5">
    <source>
        <dbReference type="Proteomes" id="UP000777438"/>
    </source>
</evidence>
<feature type="domain" description="Zn(2)-C6 fungal-type" evidence="3">
    <location>
        <begin position="31"/>
        <end position="65"/>
    </location>
</feature>
<keyword evidence="5" id="KW-1185">Reference proteome</keyword>
<accession>A0A9P8VPY4</accession>